<dbReference type="RefSeq" id="XP_064699869.1">
    <property type="nucleotide sequence ID" value="XM_064855476.1"/>
</dbReference>
<accession>A0AAV9MV58</accession>
<organism evidence="2 3">
    <name type="scientific">Exophiala bonariae</name>
    <dbReference type="NCBI Taxonomy" id="1690606"/>
    <lineage>
        <taxon>Eukaryota</taxon>
        <taxon>Fungi</taxon>
        <taxon>Dikarya</taxon>
        <taxon>Ascomycota</taxon>
        <taxon>Pezizomycotina</taxon>
        <taxon>Eurotiomycetes</taxon>
        <taxon>Chaetothyriomycetidae</taxon>
        <taxon>Chaetothyriales</taxon>
        <taxon>Herpotrichiellaceae</taxon>
        <taxon>Exophiala</taxon>
    </lineage>
</organism>
<feature type="domain" description="FAD dependent oxidoreductase" evidence="1">
    <location>
        <begin position="73"/>
        <end position="486"/>
    </location>
</feature>
<comment type="caution">
    <text evidence="2">The sequence shown here is derived from an EMBL/GenBank/DDBJ whole genome shotgun (WGS) entry which is preliminary data.</text>
</comment>
<evidence type="ECO:0000259" key="1">
    <source>
        <dbReference type="Pfam" id="PF01266"/>
    </source>
</evidence>
<dbReference type="GeneID" id="89980098"/>
<dbReference type="GO" id="GO:0005737">
    <property type="term" value="C:cytoplasm"/>
    <property type="evidence" value="ECO:0007669"/>
    <property type="project" value="TreeGrafter"/>
</dbReference>
<evidence type="ECO:0000313" key="2">
    <source>
        <dbReference type="EMBL" id="KAK5043480.1"/>
    </source>
</evidence>
<dbReference type="InterPro" id="IPR036188">
    <property type="entry name" value="FAD/NAD-bd_sf"/>
</dbReference>
<name>A0AAV9MV58_9EURO</name>
<dbReference type="PANTHER" id="PTHR13847:SF213">
    <property type="entry name" value="DEPENDENT OXIDOREDUCTASE, PUTATIVE-RELATED"/>
    <property type="match status" value="1"/>
</dbReference>
<dbReference type="Gene3D" id="3.50.50.60">
    <property type="entry name" value="FAD/NAD(P)-binding domain"/>
    <property type="match status" value="1"/>
</dbReference>
<evidence type="ECO:0000313" key="3">
    <source>
        <dbReference type="Proteomes" id="UP001358417"/>
    </source>
</evidence>
<gene>
    <name evidence="2" type="ORF">LTR84_011949</name>
</gene>
<dbReference type="Proteomes" id="UP001358417">
    <property type="component" value="Unassembled WGS sequence"/>
</dbReference>
<dbReference type="AlphaFoldDB" id="A0AAV9MV58"/>
<reference evidence="2 3" key="1">
    <citation type="submission" date="2023-08" db="EMBL/GenBank/DDBJ databases">
        <title>Black Yeasts Isolated from many extreme environments.</title>
        <authorList>
            <person name="Coleine C."/>
            <person name="Stajich J.E."/>
            <person name="Selbmann L."/>
        </authorList>
    </citation>
    <scope>NUCLEOTIDE SEQUENCE [LARGE SCALE GENOMIC DNA]</scope>
    <source>
        <strain evidence="2 3">CCFEE 5792</strain>
    </source>
</reference>
<dbReference type="EMBL" id="JAVRRD010000062">
    <property type="protein sequence ID" value="KAK5043480.1"/>
    <property type="molecule type" value="Genomic_DNA"/>
</dbReference>
<dbReference type="InterPro" id="IPR006076">
    <property type="entry name" value="FAD-dep_OxRdtase"/>
</dbReference>
<protein>
    <recommendedName>
        <fullName evidence="1">FAD dependent oxidoreductase domain-containing protein</fullName>
    </recommendedName>
</protein>
<dbReference type="Gene3D" id="3.30.9.10">
    <property type="entry name" value="D-Amino Acid Oxidase, subunit A, domain 2"/>
    <property type="match status" value="1"/>
</dbReference>
<proteinExistence type="predicted"/>
<sequence length="538" mass="58511">MGVVYSHLRDAYYGLGGLLATIAEGGDSFNQALVRINAPRLPIMNSTTAFWQQQPPYPELVNIHSDKLSDSADIVIIGSGMSAASIAHTILKESQSIGLPRKVVILEGRTICSGATGRNGGHIKVAPYVEYPKAKKRFGAASARKILAFHMKHLPFILQLAQREGHDKGEVREVQAIDAFTDPKMLHLSVAQLDILKADLPIIAEGIEVLDAKTIQERFGFSDHFHGGIQYRSGAMWPYRFVTSIYTSLLDGFPDELSIETGTAVQEIKVASDLSMPFVLKTSRGDIKASQVIHATDASTANLIPGLVGKLFPVRGHMSAQKPGKSFPNYNGSLSWSIVNSKDYEYISQRPGLPDGVEGLGAEIMTGGGTSHGSGGSIGEVGQWSDGEISHPTASYLTGVLPVSFRKEFWGEDADGSRVKELWTGSMGYTLDMMPYIGRLSSSLTQRPFITQPMKSHATDTRPGPSEWICAGFNGSGMVLTWLSGVATGLMVLGRENVKSEEQYWKPDGIVQEWLPDEFVCSPERVSRGSIYEFPSLI</sequence>
<dbReference type="PANTHER" id="PTHR13847">
    <property type="entry name" value="SARCOSINE DEHYDROGENASE-RELATED"/>
    <property type="match status" value="1"/>
</dbReference>
<dbReference type="SUPFAM" id="SSF51905">
    <property type="entry name" value="FAD/NAD(P)-binding domain"/>
    <property type="match status" value="1"/>
</dbReference>
<keyword evidence="3" id="KW-1185">Reference proteome</keyword>
<dbReference type="Pfam" id="PF01266">
    <property type="entry name" value="DAO"/>
    <property type="match status" value="1"/>
</dbReference>